<dbReference type="GO" id="GO:0005886">
    <property type="term" value="C:plasma membrane"/>
    <property type="evidence" value="ECO:0007669"/>
    <property type="project" value="UniProtKB-SubCell"/>
</dbReference>
<keyword evidence="3" id="KW-1003">Cell membrane</keyword>
<feature type="transmembrane region" description="Helical" evidence="8">
    <location>
        <begin position="39"/>
        <end position="57"/>
    </location>
</feature>
<accession>A0A8J6I064</accession>
<dbReference type="PANTHER" id="PTHR11040:SF211">
    <property type="entry name" value="ZINC TRANSPORTER ZIP11"/>
    <property type="match status" value="1"/>
</dbReference>
<feature type="transmembrane region" description="Helical" evidence="8">
    <location>
        <begin position="195"/>
        <end position="214"/>
    </location>
</feature>
<dbReference type="PANTHER" id="PTHR11040">
    <property type="entry name" value="ZINC/IRON TRANSPORTER"/>
    <property type="match status" value="1"/>
</dbReference>
<dbReference type="RefSeq" id="WP_181339636.1">
    <property type="nucleotide sequence ID" value="NZ_JAAKDE010000012.1"/>
</dbReference>
<feature type="transmembrane region" description="Helical" evidence="8">
    <location>
        <begin position="226"/>
        <end position="245"/>
    </location>
</feature>
<feature type="transmembrane region" description="Helical" evidence="8">
    <location>
        <begin position="6"/>
        <end position="27"/>
    </location>
</feature>
<comment type="similarity">
    <text evidence="2">Belongs to the ZIP transporter (TC 2.A.5) family.</text>
</comment>
<proteinExistence type="inferred from homology"/>
<evidence type="ECO:0000313" key="9">
    <source>
        <dbReference type="EMBL" id="MBA2133185.1"/>
    </source>
</evidence>
<dbReference type="Proteomes" id="UP000657177">
    <property type="component" value="Unassembled WGS sequence"/>
</dbReference>
<organism evidence="9 10">
    <name type="scientific">Capillibacterium thermochitinicola</name>
    <dbReference type="NCBI Taxonomy" id="2699427"/>
    <lineage>
        <taxon>Bacteria</taxon>
        <taxon>Bacillati</taxon>
        <taxon>Bacillota</taxon>
        <taxon>Capillibacterium</taxon>
    </lineage>
</organism>
<keyword evidence="6 8" id="KW-1133">Transmembrane helix</keyword>
<protein>
    <submittedName>
        <fullName evidence="9">ZIP family metal transporter</fullName>
    </submittedName>
</protein>
<evidence type="ECO:0000256" key="4">
    <source>
        <dbReference type="ARBA" id="ARBA00022692"/>
    </source>
</evidence>
<evidence type="ECO:0000313" key="10">
    <source>
        <dbReference type="Proteomes" id="UP000657177"/>
    </source>
</evidence>
<dbReference type="Pfam" id="PF02535">
    <property type="entry name" value="Zip"/>
    <property type="match status" value="1"/>
</dbReference>
<evidence type="ECO:0000256" key="2">
    <source>
        <dbReference type="ARBA" id="ARBA00006939"/>
    </source>
</evidence>
<comment type="subcellular location">
    <subcellularLocation>
        <location evidence="1">Cell membrane</location>
        <topology evidence="1">Multi-pass membrane protein</topology>
    </subcellularLocation>
</comment>
<comment type="caution">
    <text evidence="9">The sequence shown here is derived from an EMBL/GenBank/DDBJ whole genome shotgun (WGS) entry which is preliminary data.</text>
</comment>
<evidence type="ECO:0000256" key="3">
    <source>
        <dbReference type="ARBA" id="ARBA00022475"/>
    </source>
</evidence>
<gene>
    <name evidence="9" type="ORF">G5B42_06470</name>
</gene>
<sequence length="248" mass="25991">MGLVLFAAFLGFLVGVSGAGLGGVVAGLCPTVTRRQQSLLMGSSGGIMLGVVIWDLFPEAWSLSPVHTITGTIAGALFLLILRQLDQETTAPTAEARFTKTGRLLGFGIALHNFPEGLAVGTVFVHEPFSALWWRLSLLMALHNIPEGIAVATTLRLGKTKWWPIVRTLFWAEVPMAVGALLGGLLGQIATPWSATALGFAGGAMLTLVLVEMIPLATRLAGWPSALTGLALGAAGARLLILFLASRV</sequence>
<evidence type="ECO:0000256" key="7">
    <source>
        <dbReference type="ARBA" id="ARBA00023136"/>
    </source>
</evidence>
<keyword evidence="7 8" id="KW-0472">Membrane</keyword>
<evidence type="ECO:0000256" key="5">
    <source>
        <dbReference type="ARBA" id="ARBA00022833"/>
    </source>
</evidence>
<evidence type="ECO:0000256" key="6">
    <source>
        <dbReference type="ARBA" id="ARBA00022989"/>
    </source>
</evidence>
<keyword evidence="4 8" id="KW-0812">Transmembrane</keyword>
<dbReference type="InterPro" id="IPR003689">
    <property type="entry name" value="ZIP"/>
</dbReference>
<dbReference type="AlphaFoldDB" id="A0A8J6I064"/>
<feature type="transmembrane region" description="Helical" evidence="8">
    <location>
        <begin position="63"/>
        <end position="83"/>
    </location>
</feature>
<feature type="transmembrane region" description="Helical" evidence="8">
    <location>
        <begin position="104"/>
        <end position="126"/>
    </location>
</feature>
<name>A0A8J6I064_9FIRM</name>
<evidence type="ECO:0000256" key="1">
    <source>
        <dbReference type="ARBA" id="ARBA00004651"/>
    </source>
</evidence>
<dbReference type="EMBL" id="JAAKDE010000012">
    <property type="protein sequence ID" value="MBA2133185.1"/>
    <property type="molecule type" value="Genomic_DNA"/>
</dbReference>
<dbReference type="GO" id="GO:0005385">
    <property type="term" value="F:zinc ion transmembrane transporter activity"/>
    <property type="evidence" value="ECO:0007669"/>
    <property type="project" value="TreeGrafter"/>
</dbReference>
<evidence type="ECO:0000256" key="8">
    <source>
        <dbReference type="SAM" id="Phobius"/>
    </source>
</evidence>
<keyword evidence="10" id="KW-1185">Reference proteome</keyword>
<feature type="transmembrane region" description="Helical" evidence="8">
    <location>
        <begin position="169"/>
        <end position="189"/>
    </location>
</feature>
<reference evidence="9" key="1">
    <citation type="submission" date="2020-06" db="EMBL/GenBank/DDBJ databases">
        <title>Novel chitinolytic bacterium.</title>
        <authorList>
            <person name="Ungkulpasvich U."/>
            <person name="Kosugi A."/>
            <person name="Uke A."/>
        </authorList>
    </citation>
    <scope>NUCLEOTIDE SEQUENCE</scope>
    <source>
        <strain evidence="9">UUS1-1</strain>
    </source>
</reference>
<keyword evidence="5" id="KW-0862">Zinc</keyword>